<keyword evidence="1" id="KW-0812">Transmembrane</keyword>
<dbReference type="HOGENOM" id="CLU_3314035_0_0_10"/>
<organism evidence="2 3">
    <name type="scientific">Parabacteroides johnsonii DSM 18315</name>
    <dbReference type="NCBI Taxonomy" id="537006"/>
    <lineage>
        <taxon>Bacteria</taxon>
        <taxon>Pseudomonadati</taxon>
        <taxon>Bacteroidota</taxon>
        <taxon>Bacteroidia</taxon>
        <taxon>Bacteroidales</taxon>
        <taxon>Tannerellaceae</taxon>
        <taxon>Parabacteroides</taxon>
    </lineage>
</organism>
<comment type="caution">
    <text evidence="2">The sequence shown here is derived from an EMBL/GenBank/DDBJ whole genome shotgun (WGS) entry which is preliminary data.</text>
</comment>
<proteinExistence type="predicted"/>
<reference evidence="2 3" key="1">
    <citation type="submission" date="2008-10" db="EMBL/GenBank/DDBJ databases">
        <title>Draft genome sequence of Parabacteroides johnsonii (DSM 18315).</title>
        <authorList>
            <person name="Sudarsanam P."/>
            <person name="Ley R."/>
            <person name="Guruge J."/>
            <person name="Turnbaugh P.J."/>
            <person name="Mahowald M."/>
            <person name="Liep D."/>
            <person name="Gordon J."/>
        </authorList>
    </citation>
    <scope>NUCLEOTIDE SEQUENCE [LARGE SCALE GENOMIC DNA]</scope>
    <source>
        <strain evidence="2 3">DSM 18315</strain>
    </source>
</reference>
<feature type="transmembrane region" description="Helical" evidence="1">
    <location>
        <begin position="12"/>
        <end position="31"/>
    </location>
</feature>
<dbReference type="EMBL" id="ABYH01000381">
    <property type="protein sequence ID" value="EEC94905.1"/>
    <property type="molecule type" value="Genomic_DNA"/>
</dbReference>
<evidence type="ECO:0000256" key="1">
    <source>
        <dbReference type="SAM" id="Phobius"/>
    </source>
</evidence>
<gene>
    <name evidence="2" type="ORF">PRABACTJOHN_03719</name>
</gene>
<dbReference type="Proteomes" id="UP000005510">
    <property type="component" value="Unassembled WGS sequence"/>
</dbReference>
<dbReference type="STRING" id="537006.PRABACTJOHN_03719"/>
<keyword evidence="1" id="KW-0472">Membrane</keyword>
<evidence type="ECO:0000313" key="3">
    <source>
        <dbReference type="Proteomes" id="UP000005510"/>
    </source>
</evidence>
<accession>B7BF90</accession>
<sequence>MNKNHTLRENFIKSYSIFSFCCFYFHCKIIFQSMILKFA</sequence>
<keyword evidence="1" id="KW-1133">Transmembrane helix</keyword>
<reference evidence="2 3" key="2">
    <citation type="submission" date="2008-10" db="EMBL/GenBank/DDBJ databases">
        <authorList>
            <person name="Fulton L."/>
            <person name="Clifton S."/>
            <person name="Fulton B."/>
            <person name="Xu J."/>
            <person name="Minx P."/>
            <person name="Pepin K.H."/>
            <person name="Johnson M."/>
            <person name="Bhonagiri V."/>
            <person name="Nash W.E."/>
            <person name="Mardis E.R."/>
            <person name="Wilson R.K."/>
        </authorList>
    </citation>
    <scope>NUCLEOTIDE SEQUENCE [LARGE SCALE GENOMIC DNA]</scope>
    <source>
        <strain evidence="2 3">DSM 18315</strain>
    </source>
</reference>
<evidence type="ECO:0000313" key="2">
    <source>
        <dbReference type="EMBL" id="EEC94905.1"/>
    </source>
</evidence>
<dbReference type="AlphaFoldDB" id="B7BF90"/>
<protein>
    <submittedName>
        <fullName evidence="2">Uncharacterized protein</fullName>
    </submittedName>
</protein>
<name>B7BF90_9BACT</name>